<feature type="domain" description="SET" evidence="7">
    <location>
        <begin position="1216"/>
        <end position="1333"/>
    </location>
</feature>
<feature type="region of interest" description="Disordered" evidence="6">
    <location>
        <begin position="371"/>
        <end position="439"/>
    </location>
</feature>
<dbReference type="CDD" id="cd20905">
    <property type="entry name" value="EHMT_ZBD"/>
    <property type="match status" value="1"/>
</dbReference>
<feature type="repeat" description="ANK" evidence="5">
    <location>
        <begin position="994"/>
        <end position="1026"/>
    </location>
</feature>
<dbReference type="PROSITE" id="PS50088">
    <property type="entry name" value="ANK_REPEAT"/>
    <property type="match status" value="6"/>
</dbReference>
<evidence type="ECO:0000313" key="10">
    <source>
        <dbReference type="Proteomes" id="UP001347796"/>
    </source>
</evidence>
<feature type="compositionally biased region" description="Polar residues" evidence="6">
    <location>
        <begin position="228"/>
        <end position="246"/>
    </location>
</feature>
<evidence type="ECO:0000313" key="9">
    <source>
        <dbReference type="EMBL" id="KAK6195049.1"/>
    </source>
</evidence>
<dbReference type="InterPro" id="IPR036770">
    <property type="entry name" value="Ankyrin_rpt-contain_sf"/>
</dbReference>
<dbReference type="InterPro" id="IPR001214">
    <property type="entry name" value="SET_dom"/>
</dbReference>
<feature type="repeat" description="ANK" evidence="5">
    <location>
        <begin position="861"/>
        <end position="893"/>
    </location>
</feature>
<comment type="subcellular location">
    <subcellularLocation>
        <location evidence="1">Chromosome</location>
    </subcellularLocation>
</comment>
<dbReference type="GO" id="GO:0032259">
    <property type="term" value="P:methylation"/>
    <property type="evidence" value="ECO:0007669"/>
    <property type="project" value="UniProtKB-KW"/>
</dbReference>
<dbReference type="InterPro" id="IPR047762">
    <property type="entry name" value="EHMT_CRR"/>
</dbReference>
<evidence type="ECO:0000256" key="2">
    <source>
        <dbReference type="ARBA" id="ARBA00022454"/>
    </source>
</evidence>
<keyword evidence="3" id="KW-0489">Methyltransferase</keyword>
<feature type="repeat" description="ANK" evidence="5">
    <location>
        <begin position="894"/>
        <end position="926"/>
    </location>
</feature>
<keyword evidence="2" id="KW-0158">Chromosome</keyword>
<feature type="region of interest" description="Disordered" evidence="6">
    <location>
        <begin position="228"/>
        <end position="278"/>
    </location>
</feature>
<reference evidence="9 10" key="1">
    <citation type="submission" date="2024-01" db="EMBL/GenBank/DDBJ databases">
        <title>The genome of the rayed Mediterranean limpet Patella caerulea (Linnaeus, 1758).</title>
        <authorList>
            <person name="Anh-Thu Weber A."/>
            <person name="Halstead-Nussloch G."/>
        </authorList>
    </citation>
    <scope>NUCLEOTIDE SEQUENCE [LARGE SCALE GENOMIC DNA]</scope>
    <source>
        <strain evidence="9">AATW-2023a</strain>
        <tissue evidence="9">Whole specimen</tissue>
    </source>
</reference>
<dbReference type="Proteomes" id="UP001347796">
    <property type="component" value="Unassembled WGS sequence"/>
</dbReference>
<evidence type="ECO:0008006" key="11">
    <source>
        <dbReference type="Google" id="ProtNLM"/>
    </source>
</evidence>
<feature type="domain" description="Pre-SET" evidence="8">
    <location>
        <begin position="1150"/>
        <end position="1213"/>
    </location>
</feature>
<protein>
    <recommendedName>
        <fullName evidence="11">Histone-lysine N-methyltransferase EHMT2</fullName>
    </recommendedName>
</protein>
<feature type="repeat" description="ANK" evidence="5">
    <location>
        <begin position="927"/>
        <end position="949"/>
    </location>
</feature>
<dbReference type="GO" id="GO:0008270">
    <property type="term" value="F:zinc ion binding"/>
    <property type="evidence" value="ECO:0007669"/>
    <property type="project" value="InterPro"/>
</dbReference>
<dbReference type="SMART" id="SM00468">
    <property type="entry name" value="PreSET"/>
    <property type="match status" value="1"/>
</dbReference>
<dbReference type="GO" id="GO:0046974">
    <property type="term" value="F:histone H3K9 methyltransferase activity"/>
    <property type="evidence" value="ECO:0007669"/>
    <property type="project" value="TreeGrafter"/>
</dbReference>
<keyword evidence="4" id="KW-0949">S-adenosyl-L-methionine</keyword>
<feature type="compositionally biased region" description="Pro residues" evidence="6">
    <location>
        <begin position="1391"/>
        <end position="1403"/>
    </location>
</feature>
<evidence type="ECO:0000256" key="6">
    <source>
        <dbReference type="SAM" id="MobiDB-lite"/>
    </source>
</evidence>
<feature type="repeat" description="ANK" evidence="5">
    <location>
        <begin position="1027"/>
        <end position="1059"/>
    </location>
</feature>
<dbReference type="GO" id="GO:0000785">
    <property type="term" value="C:chromatin"/>
    <property type="evidence" value="ECO:0007669"/>
    <property type="project" value="TreeGrafter"/>
</dbReference>
<evidence type="ECO:0000256" key="1">
    <source>
        <dbReference type="ARBA" id="ARBA00004286"/>
    </source>
</evidence>
<dbReference type="CDD" id="cd10543">
    <property type="entry name" value="SET_EHMT"/>
    <property type="match status" value="1"/>
</dbReference>
<evidence type="ECO:0000259" key="8">
    <source>
        <dbReference type="PROSITE" id="PS50867"/>
    </source>
</evidence>
<dbReference type="Gene3D" id="2.170.270.10">
    <property type="entry name" value="SET domain"/>
    <property type="match status" value="1"/>
</dbReference>
<dbReference type="PANTHER" id="PTHR46307">
    <property type="entry name" value="G9A, ISOFORM B"/>
    <property type="match status" value="1"/>
</dbReference>
<organism evidence="9 10">
    <name type="scientific">Patella caerulea</name>
    <name type="common">Rayed Mediterranean limpet</name>
    <dbReference type="NCBI Taxonomy" id="87958"/>
    <lineage>
        <taxon>Eukaryota</taxon>
        <taxon>Metazoa</taxon>
        <taxon>Spiralia</taxon>
        <taxon>Lophotrochozoa</taxon>
        <taxon>Mollusca</taxon>
        <taxon>Gastropoda</taxon>
        <taxon>Patellogastropoda</taxon>
        <taxon>Patelloidea</taxon>
        <taxon>Patellidae</taxon>
        <taxon>Patella</taxon>
    </lineage>
</organism>
<evidence type="ECO:0000259" key="7">
    <source>
        <dbReference type="PROSITE" id="PS50280"/>
    </source>
</evidence>
<feature type="region of interest" description="Disordered" evidence="6">
    <location>
        <begin position="464"/>
        <end position="508"/>
    </location>
</feature>
<feature type="compositionally biased region" description="Polar residues" evidence="6">
    <location>
        <begin position="485"/>
        <end position="508"/>
    </location>
</feature>
<evidence type="ECO:0000256" key="4">
    <source>
        <dbReference type="ARBA" id="ARBA00022691"/>
    </source>
</evidence>
<dbReference type="SMART" id="SM00317">
    <property type="entry name" value="SET"/>
    <property type="match status" value="1"/>
</dbReference>
<dbReference type="Pfam" id="PF05033">
    <property type="entry name" value="Pre-SET"/>
    <property type="match status" value="1"/>
</dbReference>
<dbReference type="GO" id="GO:0002039">
    <property type="term" value="F:p53 binding"/>
    <property type="evidence" value="ECO:0007669"/>
    <property type="project" value="InterPro"/>
</dbReference>
<dbReference type="InterPro" id="IPR002110">
    <property type="entry name" value="Ankyrin_rpt"/>
</dbReference>
<gene>
    <name evidence="9" type="ORF">SNE40_000564</name>
</gene>
<feature type="compositionally biased region" description="Polar residues" evidence="6">
    <location>
        <begin position="33"/>
        <end position="45"/>
    </location>
</feature>
<dbReference type="Pfam" id="PF00856">
    <property type="entry name" value="SET"/>
    <property type="match status" value="1"/>
</dbReference>
<dbReference type="Pfam" id="PF12796">
    <property type="entry name" value="Ank_2"/>
    <property type="match status" value="3"/>
</dbReference>
<keyword evidence="10" id="KW-1185">Reference proteome</keyword>
<dbReference type="PANTHER" id="PTHR46307:SF4">
    <property type="entry name" value="G9A, ISOFORM B"/>
    <property type="match status" value="1"/>
</dbReference>
<dbReference type="FunFam" id="2.170.270.10:FF:000005">
    <property type="entry name" value="Euchromatic histone-lysine N-methyltransferase 2"/>
    <property type="match status" value="1"/>
</dbReference>
<dbReference type="PRINTS" id="PR01415">
    <property type="entry name" value="ANKYRIN"/>
</dbReference>
<dbReference type="Gene3D" id="1.25.40.20">
    <property type="entry name" value="Ankyrin repeat-containing domain"/>
    <property type="match status" value="2"/>
</dbReference>
<feature type="region of interest" description="Disordered" evidence="6">
    <location>
        <begin position="1373"/>
        <end position="1403"/>
    </location>
</feature>
<keyword evidence="5" id="KW-0040">ANK repeat</keyword>
<feature type="region of interest" description="Disordered" evidence="6">
    <location>
        <begin position="1"/>
        <end position="45"/>
    </location>
</feature>
<dbReference type="SUPFAM" id="SSF48403">
    <property type="entry name" value="Ankyrin repeat"/>
    <property type="match status" value="1"/>
</dbReference>
<feature type="compositionally biased region" description="Basic and acidic residues" evidence="6">
    <location>
        <begin position="1"/>
        <end position="21"/>
    </location>
</feature>
<dbReference type="Pfam" id="PF21533">
    <property type="entry name" value="EHMT1-2_CRR"/>
    <property type="match status" value="1"/>
</dbReference>
<dbReference type="InterPro" id="IPR043550">
    <property type="entry name" value="EHMT1/EHMT2"/>
</dbReference>
<feature type="repeat" description="ANK" evidence="5">
    <location>
        <begin position="961"/>
        <end position="993"/>
    </location>
</feature>
<feature type="compositionally biased region" description="Low complexity" evidence="6">
    <location>
        <begin position="1379"/>
        <end position="1390"/>
    </location>
</feature>
<dbReference type="PROSITE" id="PS50297">
    <property type="entry name" value="ANK_REP_REGION"/>
    <property type="match status" value="6"/>
</dbReference>
<dbReference type="InterPro" id="IPR046341">
    <property type="entry name" value="SET_dom_sf"/>
</dbReference>
<dbReference type="PROSITE" id="PS50867">
    <property type="entry name" value="PRE_SET"/>
    <property type="match status" value="1"/>
</dbReference>
<evidence type="ECO:0000256" key="3">
    <source>
        <dbReference type="ARBA" id="ARBA00022603"/>
    </source>
</evidence>
<feature type="region of interest" description="Disordered" evidence="6">
    <location>
        <begin position="159"/>
        <end position="187"/>
    </location>
</feature>
<name>A0AAN8KCG3_PATCE</name>
<accession>A0AAN8KCG3</accession>
<dbReference type="GO" id="GO:0005634">
    <property type="term" value="C:nucleus"/>
    <property type="evidence" value="ECO:0007669"/>
    <property type="project" value="InterPro"/>
</dbReference>
<dbReference type="GO" id="GO:0000122">
    <property type="term" value="P:negative regulation of transcription by RNA polymerase II"/>
    <property type="evidence" value="ECO:0007669"/>
    <property type="project" value="TreeGrafter"/>
</dbReference>
<dbReference type="SUPFAM" id="SSF82199">
    <property type="entry name" value="SET domain"/>
    <property type="match status" value="1"/>
</dbReference>
<evidence type="ECO:0000256" key="5">
    <source>
        <dbReference type="PROSITE-ProRule" id="PRU00023"/>
    </source>
</evidence>
<proteinExistence type="predicted"/>
<feature type="compositionally biased region" description="Basic residues" evidence="6">
    <location>
        <begin position="255"/>
        <end position="269"/>
    </location>
</feature>
<keyword evidence="3" id="KW-0808">Transferase</keyword>
<comment type="caution">
    <text evidence="9">The sequence shown here is derived from an EMBL/GenBank/DDBJ whole genome shotgun (WGS) entry which is preliminary data.</text>
</comment>
<dbReference type="EMBL" id="JAZGQO010000001">
    <property type="protein sequence ID" value="KAK6195049.1"/>
    <property type="molecule type" value="Genomic_DNA"/>
</dbReference>
<dbReference type="PROSITE" id="PS50280">
    <property type="entry name" value="SET"/>
    <property type="match status" value="1"/>
</dbReference>
<dbReference type="SMART" id="SM00248">
    <property type="entry name" value="ANK"/>
    <property type="match status" value="6"/>
</dbReference>
<dbReference type="InterPro" id="IPR007728">
    <property type="entry name" value="Pre-SET_dom"/>
</dbReference>
<sequence length="1403" mass="154791">MAASNEGREQLVPDKVPEAEHVNGIGPEENDTQDVTTVSKKSVTNGSKVTSNTVTLIDKMLPEDNLKVVENDKTILNHEESKANNNNSNTNDVKSIETSSDVNVNNNKVEEENGITNAIPSPLVVSTNGIEVAEETNSENKLLTVTDTPVEQSNTDTFLPKISQEPKAANSKTQNNAKSVPKARKSGAPVSNAINIKMVNLAPIANMKVKVSDLETALNCDSSKVLDSTKVTSENNTAPSETSSNKGDAKQASSKSKKFKLKKLKKRKSGNYDFPNKKKNYKKKKFEMTSGDAVEQSSEKTLDDSFTNLRTDDKTVNKKVKSGIKSPDRTFMDILSRNNHLAFKRRSKFGCKKVLQSKSFKGKSVMDLLRKNSLSPNSKVKTEMVSPSKDTDSSASGTDLDLSKESVDEENNEQSLATRKRKSEITEENQNIQEESDFSQSTVFLAGKKRKTDESGNMTPIITVVPEVKTSPTHSGLRSLLPPHLQQSSQPNNTADANKPQPNLEANQPITKSKGLAKPMGANAKPSISSLATKNSEALRALLVSGPARGIPRDLSTFNNIVGGFNNNVGKEMKPGLSPNTPNGLTYPVTPPKIPDNDAMNTQCISPDRDIIPLCCCKINGAAFNKLATGNLFCQALDTVDGKVMGCCNKVTNTQLVRPGVKIPFMAICEAHRLKLKAHQCCPGCGHYCTQGKFYQCRKEGPSIHNFHKQCQVFKDGKYFCPHCGEESLQFEVTLSLNDETSTFSDTASTAQGRISKRQTSAASIAKMSLLGGYKEKGSEKETPGVKYSIGSKAITLDSLPSGPDKKTLQKILDNLGQERPKKYRNLSKSLYQPAYDGEIEKCIYILMDGLDPNQRYSEHEDQTAIHAAANSGHLAIVHILVQCGAVVHIQDKTLRTPLMCATENDNKSIIQYLVNAGASVDDRGEDGMTVLHYAAKLGSMAVIQYLVEVRKMSVNITDDGGWTPMIWAAESKYVDTVRYLMSHGADPGMKDDEENTGLHWAAYAGSVDIINLVLSAGCEINVPNEHGDRPLHIAARRSHYECVVLLLARGADVEVKNNEGETPLTVCLDQTSPTWMALKVNKQLKGFAAKRLGRSEKLLHRDVSLGRERNPIACVNAVDDESFPTDYLYIIENVETSPLNINRVITSLQSCRCKDDCSSMFCVCARSTIKCWYDKMGRVVSDFNIVEPPLVFECNRACRCWTNCNNRVVQNGITARLQLFRTNGRGWGVRALTDIPKGSFICEYIGELISDCEADRREDDSYLFDLDNKDGETYCIDARKYGNIARFINHLCEPNVIPVKVFVEHQDLRFPRICFFSSRDIKAHEELGFDYGEKFWIIKWKQFTCTCESVKCKYSKDTIQKTLTDYRLRHGVEDTGLDTPPATETTDSAAPPPPAPSNPQEL</sequence>